<evidence type="ECO:0000256" key="5">
    <source>
        <dbReference type="ARBA" id="ARBA00022840"/>
    </source>
</evidence>
<gene>
    <name evidence="8" type="ORF">AB1Y20_001768</name>
</gene>
<keyword evidence="4" id="KW-0418">Kinase</keyword>
<keyword evidence="9" id="KW-1185">Reference proteome</keyword>
<dbReference type="EMBL" id="JBGBPQ010000001">
    <property type="protein sequence ID" value="KAL1530875.1"/>
    <property type="molecule type" value="Genomic_DNA"/>
</dbReference>
<reference evidence="8 9" key="1">
    <citation type="journal article" date="2024" name="Science">
        <title>Giant polyketide synthase enzymes in the biosynthesis of giant marine polyether toxins.</title>
        <authorList>
            <person name="Fallon T.R."/>
            <person name="Shende V.V."/>
            <person name="Wierzbicki I.H."/>
            <person name="Pendleton A.L."/>
            <person name="Watervoot N.F."/>
            <person name="Auber R.P."/>
            <person name="Gonzalez D.J."/>
            <person name="Wisecaver J.H."/>
            <person name="Moore B.S."/>
        </authorList>
    </citation>
    <scope>NUCLEOTIDE SEQUENCE [LARGE SCALE GENOMIC DNA]</scope>
    <source>
        <strain evidence="8 9">12B1</strain>
    </source>
</reference>
<dbReference type="PANTHER" id="PTHR24355:SF18">
    <property type="entry name" value="G PROTEIN-COUPLED RECEPTOR KINASE"/>
    <property type="match status" value="1"/>
</dbReference>
<accession>A0AB34KEH7</accession>
<dbReference type="SUPFAM" id="SSF56112">
    <property type="entry name" value="Protein kinase-like (PK-like)"/>
    <property type="match status" value="1"/>
</dbReference>
<dbReference type="InterPro" id="IPR011009">
    <property type="entry name" value="Kinase-like_dom_sf"/>
</dbReference>
<evidence type="ECO:0000259" key="7">
    <source>
        <dbReference type="PROSITE" id="PS50011"/>
    </source>
</evidence>
<keyword evidence="1" id="KW-0723">Serine/threonine-protein kinase</keyword>
<comment type="caution">
    <text evidence="8">The sequence shown here is derived from an EMBL/GenBank/DDBJ whole genome shotgun (WGS) entry which is preliminary data.</text>
</comment>
<organism evidence="8 9">
    <name type="scientific">Prymnesium parvum</name>
    <name type="common">Toxic golden alga</name>
    <dbReference type="NCBI Taxonomy" id="97485"/>
    <lineage>
        <taxon>Eukaryota</taxon>
        <taxon>Haptista</taxon>
        <taxon>Haptophyta</taxon>
        <taxon>Prymnesiophyceae</taxon>
        <taxon>Prymnesiales</taxon>
        <taxon>Prymnesiaceae</taxon>
        <taxon>Prymnesium</taxon>
    </lineage>
</organism>
<evidence type="ECO:0000256" key="3">
    <source>
        <dbReference type="ARBA" id="ARBA00022741"/>
    </source>
</evidence>
<evidence type="ECO:0000256" key="1">
    <source>
        <dbReference type="ARBA" id="ARBA00022527"/>
    </source>
</evidence>
<evidence type="ECO:0000256" key="6">
    <source>
        <dbReference type="PROSITE-ProRule" id="PRU10141"/>
    </source>
</evidence>
<name>A0AB34KEH7_PRYPA</name>
<feature type="domain" description="Protein kinase" evidence="7">
    <location>
        <begin position="184"/>
        <end position="469"/>
    </location>
</feature>
<dbReference type="PROSITE" id="PS00107">
    <property type="entry name" value="PROTEIN_KINASE_ATP"/>
    <property type="match status" value="1"/>
</dbReference>
<keyword evidence="3 6" id="KW-0547">Nucleotide-binding</keyword>
<dbReference type="InterPro" id="IPR000719">
    <property type="entry name" value="Prot_kinase_dom"/>
</dbReference>
<evidence type="ECO:0000313" key="9">
    <source>
        <dbReference type="Proteomes" id="UP001515480"/>
    </source>
</evidence>
<dbReference type="PANTHER" id="PTHR24355">
    <property type="entry name" value="G PROTEIN-COUPLED RECEPTOR KINASE/RIBOSOMAL PROTEIN S6 KINASE"/>
    <property type="match status" value="1"/>
</dbReference>
<dbReference type="Proteomes" id="UP001515480">
    <property type="component" value="Unassembled WGS sequence"/>
</dbReference>
<keyword evidence="5 6" id="KW-0067">ATP-binding</keyword>
<keyword evidence="2" id="KW-0808">Transferase</keyword>
<dbReference type="PROSITE" id="PS00108">
    <property type="entry name" value="PROTEIN_KINASE_ST"/>
    <property type="match status" value="1"/>
</dbReference>
<proteinExistence type="predicted"/>
<dbReference type="PROSITE" id="PS50011">
    <property type="entry name" value="PROTEIN_KINASE_DOM"/>
    <property type="match status" value="1"/>
</dbReference>
<dbReference type="GO" id="GO:0005524">
    <property type="term" value="F:ATP binding"/>
    <property type="evidence" value="ECO:0007669"/>
    <property type="project" value="UniProtKB-UniRule"/>
</dbReference>
<protein>
    <recommendedName>
        <fullName evidence="7">Protein kinase domain-containing protein</fullName>
    </recommendedName>
</protein>
<dbReference type="Gene3D" id="1.10.510.10">
    <property type="entry name" value="Transferase(Phosphotransferase) domain 1"/>
    <property type="match status" value="1"/>
</dbReference>
<evidence type="ECO:0000256" key="4">
    <source>
        <dbReference type="ARBA" id="ARBA00022777"/>
    </source>
</evidence>
<evidence type="ECO:0000313" key="8">
    <source>
        <dbReference type="EMBL" id="KAL1530875.1"/>
    </source>
</evidence>
<dbReference type="InterPro" id="IPR017441">
    <property type="entry name" value="Protein_kinase_ATP_BS"/>
</dbReference>
<evidence type="ECO:0000256" key="2">
    <source>
        <dbReference type="ARBA" id="ARBA00022679"/>
    </source>
</evidence>
<sequence length="644" mass="71575">MDIPIDPRAELHKKGEAYARQVARGLPRSRCQPFARLKAPLSSPLIVEYADKSFWELWSRGRIFQFFLLQWALQHGTPHLRDVSKFVIRIEMLPRDPSPVDRESVAGALSVGEGVAVEIMDELLEVTRALPHDASEFLRVLAPLLAEVPAADISCKSFFDTPGWAAHLANVDHIICQKKSISNFVKPIIIGVGGYSIVQLAFENTWGIPLALKRLPVHHVVKKRSMHKIHLEKRIAMEVLSPFIVNASYAFMDQKDFVLALRMMPGGALSYYIRSARKAAKLAYEAPCPDLKVVQSCLGLGRAAVKFYVASTVLALEALHNAGFVYRDLKDKNIVLDASGHARLSDFGLSHDISTGRASGRAGTWGFWAPEQLGDKHDEYGTSVDFWTLGACAYHWATCEKPFHGDSAPEDILRGAYDTSELPQFDITEGEMHIPYLKELCEGLMTVDPARRLGCGPGGIEELKRHPFFEGLSWTKLHCRQIKPPIQPNAREITADLPSVIKADFERRNSVVNLQEVCERFPTWDGSPARAVVETTAVEWLDKDPLFFHSREEREAYIEPLTIPFIWSSTIVPPHTTVRRSSMLSSARSFDLDIIEDSLSTGSDACTLTHSKDSSHTKNATLSKDATEIVPPKGKGGGCCCIIA</sequence>
<dbReference type="AlphaFoldDB" id="A0AB34KEH7"/>
<dbReference type="SMART" id="SM00220">
    <property type="entry name" value="S_TKc"/>
    <property type="match status" value="1"/>
</dbReference>
<feature type="binding site" evidence="6">
    <location>
        <position position="223"/>
    </location>
    <ligand>
        <name>ATP</name>
        <dbReference type="ChEBI" id="CHEBI:30616"/>
    </ligand>
</feature>
<dbReference type="InterPro" id="IPR008271">
    <property type="entry name" value="Ser/Thr_kinase_AS"/>
</dbReference>
<dbReference type="GO" id="GO:0004674">
    <property type="term" value="F:protein serine/threonine kinase activity"/>
    <property type="evidence" value="ECO:0007669"/>
    <property type="project" value="UniProtKB-KW"/>
</dbReference>
<dbReference type="Pfam" id="PF00069">
    <property type="entry name" value="Pkinase"/>
    <property type="match status" value="1"/>
</dbReference>
<dbReference type="Gene3D" id="3.30.200.20">
    <property type="entry name" value="Phosphorylase Kinase, domain 1"/>
    <property type="match status" value="1"/>
</dbReference>